<dbReference type="PANTHER" id="PTHR24409:SF295">
    <property type="entry name" value="AZ2-RELATED"/>
    <property type="match status" value="1"/>
</dbReference>
<evidence type="ECO:0000313" key="8">
    <source>
        <dbReference type="Proteomes" id="UP000293360"/>
    </source>
</evidence>
<accession>A0A4Q4T708</accession>
<gene>
    <name evidence="7" type="ORF">DL764_006927</name>
</gene>
<keyword evidence="4" id="KW-0862">Zinc</keyword>
<reference evidence="7 8" key="1">
    <citation type="submission" date="2018-06" db="EMBL/GenBank/DDBJ databases">
        <title>Complete Genomes of Monosporascus.</title>
        <authorList>
            <person name="Robinson A.J."/>
            <person name="Natvig D.O."/>
        </authorList>
    </citation>
    <scope>NUCLEOTIDE SEQUENCE [LARGE SCALE GENOMIC DNA]</scope>
    <source>
        <strain evidence="7 8">CBS 110550</strain>
    </source>
</reference>
<dbReference type="InterPro" id="IPR013087">
    <property type="entry name" value="Znf_C2H2_type"/>
</dbReference>
<dbReference type="EMBL" id="QJNU01000441">
    <property type="protein sequence ID" value="RYO98971.1"/>
    <property type="molecule type" value="Genomic_DNA"/>
</dbReference>
<keyword evidence="8" id="KW-1185">Reference proteome</keyword>
<evidence type="ECO:0000256" key="3">
    <source>
        <dbReference type="ARBA" id="ARBA00022771"/>
    </source>
</evidence>
<dbReference type="GO" id="GO:0000981">
    <property type="term" value="F:DNA-binding transcription factor activity, RNA polymerase II-specific"/>
    <property type="evidence" value="ECO:0007669"/>
    <property type="project" value="TreeGrafter"/>
</dbReference>
<dbReference type="PROSITE" id="PS50157">
    <property type="entry name" value="ZINC_FINGER_C2H2_2"/>
    <property type="match status" value="1"/>
</dbReference>
<evidence type="ECO:0000313" key="7">
    <source>
        <dbReference type="EMBL" id="RYO98971.1"/>
    </source>
</evidence>
<dbReference type="GO" id="GO:0008270">
    <property type="term" value="F:zinc ion binding"/>
    <property type="evidence" value="ECO:0007669"/>
    <property type="project" value="UniProtKB-KW"/>
</dbReference>
<evidence type="ECO:0000259" key="6">
    <source>
        <dbReference type="PROSITE" id="PS50157"/>
    </source>
</evidence>
<dbReference type="Proteomes" id="UP000293360">
    <property type="component" value="Unassembled WGS sequence"/>
</dbReference>
<dbReference type="PROSITE" id="PS00028">
    <property type="entry name" value="ZINC_FINGER_C2H2_1"/>
    <property type="match status" value="2"/>
</dbReference>
<feature type="domain" description="C2H2-type" evidence="6">
    <location>
        <begin position="83"/>
        <end position="112"/>
    </location>
</feature>
<evidence type="ECO:0000256" key="5">
    <source>
        <dbReference type="PROSITE-ProRule" id="PRU00042"/>
    </source>
</evidence>
<keyword evidence="2" id="KW-0677">Repeat</keyword>
<evidence type="ECO:0000256" key="2">
    <source>
        <dbReference type="ARBA" id="ARBA00022737"/>
    </source>
</evidence>
<keyword evidence="3 5" id="KW-0863">Zinc-finger</keyword>
<dbReference type="SUPFAM" id="SSF57667">
    <property type="entry name" value="beta-beta-alpha zinc fingers"/>
    <property type="match status" value="1"/>
</dbReference>
<keyword evidence="1" id="KW-0479">Metal-binding</keyword>
<dbReference type="Gene3D" id="3.30.160.60">
    <property type="entry name" value="Classic Zinc Finger"/>
    <property type="match status" value="1"/>
</dbReference>
<evidence type="ECO:0000256" key="4">
    <source>
        <dbReference type="ARBA" id="ARBA00022833"/>
    </source>
</evidence>
<dbReference type="PANTHER" id="PTHR24409">
    <property type="entry name" value="ZINC FINGER PROTEIN 142"/>
    <property type="match status" value="1"/>
</dbReference>
<comment type="caution">
    <text evidence="7">The sequence shown here is derived from an EMBL/GenBank/DDBJ whole genome shotgun (WGS) entry which is preliminary data.</text>
</comment>
<sequence>MPWTCGTCYREFHSHCSREQHIDAVNHDYPTHECDRCCRFFGSRSAVIQHMNDCNHWFYDCPLCDETWSTAEQVKEHVIDYHHHCTPCNRTFANYNAIKMHLNSRIHRGTDMQCPFCKQSYTSATGLSHHLESGSCPQAPFIDRDVIYKFVRAKDPNGLISKNLVDWKPSSRYEATDRA</sequence>
<proteinExistence type="predicted"/>
<organism evidence="7 8">
    <name type="scientific">Monosporascus ibericus</name>
    <dbReference type="NCBI Taxonomy" id="155417"/>
    <lineage>
        <taxon>Eukaryota</taxon>
        <taxon>Fungi</taxon>
        <taxon>Dikarya</taxon>
        <taxon>Ascomycota</taxon>
        <taxon>Pezizomycotina</taxon>
        <taxon>Sordariomycetes</taxon>
        <taxon>Xylariomycetidae</taxon>
        <taxon>Xylariales</taxon>
        <taxon>Xylariales incertae sedis</taxon>
        <taxon>Monosporascus</taxon>
    </lineage>
</organism>
<dbReference type="InterPro" id="IPR036236">
    <property type="entry name" value="Znf_C2H2_sf"/>
</dbReference>
<protein>
    <recommendedName>
        <fullName evidence="6">C2H2-type domain-containing protein</fullName>
    </recommendedName>
</protein>
<dbReference type="OrthoDB" id="6077919at2759"/>
<dbReference type="SMART" id="SM00355">
    <property type="entry name" value="ZnF_C2H2"/>
    <property type="match status" value="5"/>
</dbReference>
<dbReference type="GO" id="GO:0005634">
    <property type="term" value="C:nucleus"/>
    <property type="evidence" value="ECO:0007669"/>
    <property type="project" value="TreeGrafter"/>
</dbReference>
<dbReference type="GO" id="GO:0000977">
    <property type="term" value="F:RNA polymerase II transcription regulatory region sequence-specific DNA binding"/>
    <property type="evidence" value="ECO:0007669"/>
    <property type="project" value="TreeGrafter"/>
</dbReference>
<dbReference type="AlphaFoldDB" id="A0A4Q4T708"/>
<evidence type="ECO:0000256" key="1">
    <source>
        <dbReference type="ARBA" id="ARBA00022723"/>
    </source>
</evidence>
<dbReference type="STRING" id="155417.A0A4Q4T708"/>
<name>A0A4Q4T708_9PEZI</name>